<evidence type="ECO:0000313" key="4">
    <source>
        <dbReference type="Proteomes" id="UP000346198"/>
    </source>
</evidence>
<proteinExistence type="predicted"/>
<dbReference type="Gene3D" id="2.130.10.10">
    <property type="entry name" value="YVTN repeat-like/Quinoprotein amine dehydrogenase"/>
    <property type="match status" value="1"/>
</dbReference>
<dbReference type="EMBL" id="CAAHFH010000002">
    <property type="protein sequence ID" value="VGO21763.1"/>
    <property type="molecule type" value="Genomic_DNA"/>
</dbReference>
<dbReference type="Pfam" id="PF13360">
    <property type="entry name" value="PQQ_2"/>
    <property type="match status" value="1"/>
</dbReference>
<dbReference type="AlphaFoldDB" id="A0A6C2UP94"/>
<dbReference type="InterPro" id="IPR015943">
    <property type="entry name" value="WD40/YVTN_repeat-like_dom_sf"/>
</dbReference>
<dbReference type="PANTHER" id="PTHR34512">
    <property type="entry name" value="CELL SURFACE PROTEIN"/>
    <property type="match status" value="1"/>
</dbReference>
<dbReference type="SUPFAM" id="SSF50998">
    <property type="entry name" value="Quinoprotein alcohol dehydrogenase-like"/>
    <property type="match status" value="1"/>
</dbReference>
<feature type="signal peptide" evidence="1">
    <location>
        <begin position="1"/>
        <end position="18"/>
    </location>
</feature>
<evidence type="ECO:0000259" key="2">
    <source>
        <dbReference type="Pfam" id="PF13360"/>
    </source>
</evidence>
<dbReference type="InterPro" id="IPR011047">
    <property type="entry name" value="Quinoprotein_ADH-like_sf"/>
</dbReference>
<sequence length="391" mass="42500">MKRCIWCVAAALAVNVCADDWFIWRGPNANGISSETGWNPESAKKIWTKELGTGYSSVSIKDGKLYTMGHNKGEDTVFCLDAKTGAPIWDYTYDCETGKFKGPRATPVVDGENVYTVSRAGLVICLDVASGKVNWKTDVLSKTGNENNRWGIASSAVVEGDLILLNIGDAGVALNKNTGKVAWKTKGMPSYASPVVFDHKGKRLAAIFSAPGLQIVNAKTGKKIDDLAWETKYNINGADPMMIGDRIFISSGYDRECAMLDFSTGKLKKLWKSEVMKNQFSSSVYIDGYIYGVDGQTKKKGFLRCIDAEDGSEQWNMQIGFGSLIAAGGKLIALGEKGTLYFAEATPKKYSEISQMETGLSQLCWTPPVLANGIVYCRNDKGTLVAIDVGE</sequence>
<protein>
    <recommendedName>
        <fullName evidence="2">Pyrrolo-quinoline quinone repeat domain-containing protein</fullName>
    </recommendedName>
</protein>
<organism evidence="3 4">
    <name type="scientific">Pontiella sulfatireligans</name>
    <dbReference type="NCBI Taxonomy" id="2750658"/>
    <lineage>
        <taxon>Bacteria</taxon>
        <taxon>Pseudomonadati</taxon>
        <taxon>Kiritimatiellota</taxon>
        <taxon>Kiritimatiellia</taxon>
        <taxon>Kiritimatiellales</taxon>
        <taxon>Pontiellaceae</taxon>
        <taxon>Pontiella</taxon>
    </lineage>
</organism>
<dbReference type="PANTHER" id="PTHR34512:SF30">
    <property type="entry name" value="OUTER MEMBRANE PROTEIN ASSEMBLY FACTOR BAMB"/>
    <property type="match status" value="1"/>
</dbReference>
<keyword evidence="1" id="KW-0732">Signal</keyword>
<dbReference type="RefSeq" id="WP_168433435.1">
    <property type="nucleotide sequence ID" value="NZ_CAAHFH010000002.1"/>
</dbReference>
<name>A0A6C2UP94_9BACT</name>
<accession>A0A6C2UP94</accession>
<feature type="domain" description="Pyrrolo-quinoline quinone repeat" evidence="2">
    <location>
        <begin position="104"/>
        <end position="316"/>
    </location>
</feature>
<feature type="chain" id="PRO_5025539169" description="Pyrrolo-quinoline quinone repeat domain-containing protein" evidence="1">
    <location>
        <begin position="19"/>
        <end position="391"/>
    </location>
</feature>
<evidence type="ECO:0000313" key="3">
    <source>
        <dbReference type="EMBL" id="VGO21763.1"/>
    </source>
</evidence>
<evidence type="ECO:0000256" key="1">
    <source>
        <dbReference type="SAM" id="SignalP"/>
    </source>
</evidence>
<dbReference type="InterPro" id="IPR002372">
    <property type="entry name" value="PQQ_rpt_dom"/>
</dbReference>
<keyword evidence="4" id="KW-1185">Reference proteome</keyword>
<gene>
    <name evidence="3" type="ORF">SCARR_03838</name>
</gene>
<dbReference type="Proteomes" id="UP000346198">
    <property type="component" value="Unassembled WGS sequence"/>
</dbReference>
<reference evidence="3 4" key="1">
    <citation type="submission" date="2019-04" db="EMBL/GenBank/DDBJ databases">
        <authorList>
            <person name="Van Vliet M D."/>
        </authorList>
    </citation>
    <scope>NUCLEOTIDE SEQUENCE [LARGE SCALE GENOMIC DNA]</scope>
    <source>
        <strain evidence="3 4">F21</strain>
    </source>
</reference>